<dbReference type="GeneID" id="95070462"/>
<dbReference type="EMBL" id="UHID01000001">
    <property type="protein sequence ID" value="SUO93554.1"/>
    <property type="molecule type" value="Genomic_DNA"/>
</dbReference>
<dbReference type="RefSeq" id="WP_100456257.1">
    <property type="nucleotide sequence ID" value="NZ_UHID01000001.1"/>
</dbReference>
<dbReference type="PANTHER" id="PTHR21174">
    <property type="match status" value="1"/>
</dbReference>
<name>A0A380MN02_STRGR</name>
<sequence length="228" mass="25029">MASVPAGTTPAADPRSALVARWVATVDAVRGPDGAGPPPEPYAGNLLARWSEPQRAYHTVGHLAAVLDRIDLLAGHSYAEDIELVRLAGWFHDAVYLPERDNNEERSARLAERALRELGLADRQVAEVVRLVRLTVGHDPADADGNGAVLCDADLGVLAGSPEEYAAYASAVRSEYGFVEGETFRAVRAELLLQMLERPALFRTEYGHRHWEEQARQNLRTELDLLVM</sequence>
<organism evidence="1 2">
    <name type="scientific">Streptomyces griseus</name>
    <dbReference type="NCBI Taxonomy" id="1911"/>
    <lineage>
        <taxon>Bacteria</taxon>
        <taxon>Bacillati</taxon>
        <taxon>Actinomycetota</taxon>
        <taxon>Actinomycetes</taxon>
        <taxon>Kitasatosporales</taxon>
        <taxon>Streptomycetaceae</taxon>
        <taxon>Streptomyces</taxon>
    </lineage>
</organism>
<evidence type="ECO:0000313" key="1">
    <source>
        <dbReference type="EMBL" id="SUO93554.1"/>
    </source>
</evidence>
<accession>A0A380MN02</accession>
<dbReference type="AlphaFoldDB" id="A0A380MN02"/>
<reference evidence="1 2" key="1">
    <citation type="submission" date="2018-06" db="EMBL/GenBank/DDBJ databases">
        <authorList>
            <consortium name="Pathogen Informatics"/>
            <person name="Doyle S."/>
        </authorList>
    </citation>
    <scope>NUCLEOTIDE SEQUENCE [LARGE SCALE GENOMIC DNA]</scope>
    <source>
        <strain evidence="1 2">NCTC7807</strain>
    </source>
</reference>
<dbReference type="PANTHER" id="PTHR21174:SF0">
    <property type="entry name" value="HD PHOSPHOHYDROLASE FAMILY PROTEIN-RELATED"/>
    <property type="match status" value="1"/>
</dbReference>
<dbReference type="Proteomes" id="UP000254150">
    <property type="component" value="Unassembled WGS sequence"/>
</dbReference>
<dbReference type="SUPFAM" id="SSF109604">
    <property type="entry name" value="HD-domain/PDEase-like"/>
    <property type="match status" value="1"/>
</dbReference>
<dbReference type="Gene3D" id="1.10.3210.10">
    <property type="entry name" value="Hypothetical protein af1432"/>
    <property type="match status" value="1"/>
</dbReference>
<protein>
    <submittedName>
        <fullName evidence="1">Uncharacterized protein conserved in bacteria</fullName>
    </submittedName>
</protein>
<dbReference type="InterPro" id="IPR009218">
    <property type="entry name" value="HD_phosphohydro"/>
</dbReference>
<dbReference type="PIRSF" id="PIRSF035170">
    <property type="entry name" value="HD_phosphohydro"/>
    <property type="match status" value="1"/>
</dbReference>
<gene>
    <name evidence="1" type="ORF">NCTC7807_00424</name>
</gene>
<proteinExistence type="predicted"/>
<evidence type="ECO:0000313" key="2">
    <source>
        <dbReference type="Proteomes" id="UP000254150"/>
    </source>
</evidence>